<dbReference type="AlphaFoldDB" id="A0AAU2VXS7"/>
<feature type="region of interest" description="Disordered" evidence="1">
    <location>
        <begin position="418"/>
        <end position="439"/>
    </location>
</feature>
<gene>
    <name evidence="2" type="ORF">OG398_28720</name>
</gene>
<accession>A0AAU2VXS7</accession>
<organism evidence="2">
    <name type="scientific">Streptomyces sp. NBC_00008</name>
    <dbReference type="NCBI Taxonomy" id="2903610"/>
    <lineage>
        <taxon>Bacteria</taxon>
        <taxon>Bacillati</taxon>
        <taxon>Actinomycetota</taxon>
        <taxon>Actinomycetes</taxon>
        <taxon>Kitasatosporales</taxon>
        <taxon>Streptomycetaceae</taxon>
        <taxon>Streptomyces</taxon>
    </lineage>
</organism>
<protein>
    <submittedName>
        <fullName evidence="2">Uncharacterized protein</fullName>
    </submittedName>
</protein>
<proteinExistence type="predicted"/>
<reference evidence="2" key="1">
    <citation type="submission" date="2022-10" db="EMBL/GenBank/DDBJ databases">
        <title>The complete genomes of actinobacterial strains from the NBC collection.</title>
        <authorList>
            <person name="Joergensen T.S."/>
            <person name="Alvarez Arevalo M."/>
            <person name="Sterndorff E.B."/>
            <person name="Faurdal D."/>
            <person name="Vuksanovic O."/>
            <person name="Mourched A.-S."/>
            <person name="Charusanti P."/>
            <person name="Shaw S."/>
            <person name="Blin K."/>
            <person name="Weber T."/>
        </authorList>
    </citation>
    <scope>NUCLEOTIDE SEQUENCE</scope>
    <source>
        <strain evidence="2">NBC_00008</strain>
    </source>
</reference>
<evidence type="ECO:0000256" key="1">
    <source>
        <dbReference type="SAM" id="MobiDB-lite"/>
    </source>
</evidence>
<feature type="region of interest" description="Disordered" evidence="1">
    <location>
        <begin position="549"/>
        <end position="574"/>
    </location>
</feature>
<name>A0AAU2VXS7_9ACTN</name>
<feature type="region of interest" description="Disordered" evidence="1">
    <location>
        <begin position="60"/>
        <end position="81"/>
    </location>
</feature>
<evidence type="ECO:0000313" key="2">
    <source>
        <dbReference type="EMBL" id="WTW71952.1"/>
    </source>
</evidence>
<dbReference type="EMBL" id="CP108313">
    <property type="protein sequence ID" value="WTW71952.1"/>
    <property type="molecule type" value="Genomic_DNA"/>
</dbReference>
<sequence length="647" mass="68134">MRPLPEVPSAAAPVDAEQAGASLVEHYPRLVRLGYLVLPPSLSRSRRVLAAHALAQRSLQAARRAGPAPGTGLPLPRRPGRAPAAGPGYAYVRQRVLRGALAAGLPRWWWPRRAQLPPALPLVWGLRLFPHSGGADELALEQRLSTLCGPARAAFVLRGLESLADCEVRRELAAAGVADPHAALREADGVAAPYALLASTEFDPCSLQARPPDLPRRRRYARAALAAAAAAAVCGTLLGLPGGGWGRGDPAAPPYARNPAAEEALDPGALRVVSATFWRRSPRTDFTAWPTRGDRTEDVRLLRRALTVWARPGGGVRTSATPRTPVGPPMGAPQLLYAGEVGASAVVLFYDGLRVVRYAEPRNADPSEGAALDFARVDGADAASAGALVVERAAGRVRYLTAPWVRKASLRDLLAPDRAPRPLHRTPDGVTDALAGTGSTGGCRSWDAVELSDGTADRLVTDLGELAPARLTSGPPSQPHDVAGRSELESWARTACLLPAVRSHGVRSVNSWTYATQPLPEGDGSARWLCTRAETWRGTGSRVLAQFQAPSARPPGSRPPGAVAARSEDSPACGKRTPRVLAGVLWKSHGGRWYVLAAGSEQFTSLTTSGGVTGSARGRLLAVPAGAGDRARLNGRLRDGSRVGALR</sequence>